<dbReference type="EMBL" id="JAPQER010000003">
    <property type="protein sequence ID" value="MCY6484689.1"/>
    <property type="molecule type" value="Genomic_DNA"/>
</dbReference>
<evidence type="ECO:0000259" key="1">
    <source>
        <dbReference type="SMART" id="SM00481"/>
    </source>
</evidence>
<feature type="domain" description="Polymerase/histidinol phosphatase N-terminal" evidence="1">
    <location>
        <begin position="5"/>
        <end position="70"/>
    </location>
</feature>
<name>A0ABT4D0C5_9CLOT</name>
<dbReference type="Gene3D" id="1.10.150.650">
    <property type="match status" value="1"/>
</dbReference>
<comment type="caution">
    <text evidence="2">The sequence shown here is derived from an EMBL/GenBank/DDBJ whole genome shotgun (WGS) entry which is preliminary data.</text>
</comment>
<proteinExistence type="predicted"/>
<dbReference type="Gene3D" id="3.20.20.140">
    <property type="entry name" value="Metal-dependent hydrolases"/>
    <property type="match status" value="1"/>
</dbReference>
<dbReference type="Proteomes" id="UP001078443">
    <property type="component" value="Unassembled WGS sequence"/>
</dbReference>
<dbReference type="InterPro" id="IPR003141">
    <property type="entry name" value="Pol/His_phosphatase_N"/>
</dbReference>
<dbReference type="CDD" id="cd07438">
    <property type="entry name" value="PHP_HisPPase_AMP"/>
    <property type="match status" value="1"/>
</dbReference>
<dbReference type="InterPro" id="IPR052018">
    <property type="entry name" value="PHP_domain"/>
</dbReference>
<evidence type="ECO:0000313" key="2">
    <source>
        <dbReference type="EMBL" id="MCY6484689.1"/>
    </source>
</evidence>
<organism evidence="2 3">
    <name type="scientific">Clostridium aestuarii</name>
    <dbReference type="NCBI Taxonomy" id="338193"/>
    <lineage>
        <taxon>Bacteria</taxon>
        <taxon>Bacillati</taxon>
        <taxon>Bacillota</taxon>
        <taxon>Clostridia</taxon>
        <taxon>Eubacteriales</taxon>
        <taxon>Clostridiaceae</taxon>
        <taxon>Clostridium</taxon>
    </lineage>
</organism>
<dbReference type="SMART" id="SM00481">
    <property type="entry name" value="POLIIIAc"/>
    <property type="match status" value="1"/>
</dbReference>
<protein>
    <submittedName>
        <fullName evidence="2">PHP domain-containing protein</fullName>
    </submittedName>
</protein>
<dbReference type="InterPro" id="IPR016195">
    <property type="entry name" value="Pol/histidinol_Pase-like"/>
</dbReference>
<dbReference type="InterPro" id="IPR004013">
    <property type="entry name" value="PHP_dom"/>
</dbReference>
<gene>
    <name evidence="2" type="ORF">OW763_10085</name>
</gene>
<evidence type="ECO:0000313" key="3">
    <source>
        <dbReference type="Proteomes" id="UP001078443"/>
    </source>
</evidence>
<reference evidence="2" key="1">
    <citation type="submission" date="2022-12" db="EMBL/GenBank/DDBJ databases">
        <authorList>
            <person name="Wang J."/>
        </authorList>
    </citation>
    <scope>NUCLEOTIDE SEQUENCE</scope>
    <source>
        <strain evidence="2">HY-45-18</strain>
    </source>
</reference>
<dbReference type="RefSeq" id="WP_268040993.1">
    <property type="nucleotide sequence ID" value="NZ_JAPQER010000003.1"/>
</dbReference>
<sequence length="276" mass="31097">MYKKGDFHNHTNASDGKLSPAKLVELAKKEGLHIIAITDHDNTNGIDNALKKGKEISLKVIPGIELTTRHNGESVHLLGYFKDDNYKSPTLQSHLNILQEHRIKRGEKIVHNLKKFFDIYISYDQILSKNKGIIARPHIAKAIIDAGYSYDWNYIFNNIIGNNSPAYVPTKNISILEGINILKSADAFVSLAHPTLIKKSKTEDLMKFDFDGIEAIYPLNKPGEEQKFKDIAKKHNKLITAGSDYHGLDKNDKKHGYIGNSILEGEYLTEFLKAIS</sequence>
<dbReference type="Pfam" id="PF02811">
    <property type="entry name" value="PHP"/>
    <property type="match status" value="1"/>
</dbReference>
<dbReference type="SUPFAM" id="SSF89550">
    <property type="entry name" value="PHP domain-like"/>
    <property type="match status" value="1"/>
</dbReference>
<dbReference type="PANTHER" id="PTHR42924:SF3">
    <property type="entry name" value="POLYMERASE_HISTIDINOL PHOSPHATASE N-TERMINAL DOMAIN-CONTAINING PROTEIN"/>
    <property type="match status" value="1"/>
</dbReference>
<accession>A0ABT4D0C5</accession>
<keyword evidence="3" id="KW-1185">Reference proteome</keyword>
<dbReference type="PANTHER" id="PTHR42924">
    <property type="entry name" value="EXONUCLEASE"/>
    <property type="match status" value="1"/>
</dbReference>